<dbReference type="Gene3D" id="1.25.40.10">
    <property type="entry name" value="Tetratricopeptide repeat domain"/>
    <property type="match status" value="5"/>
</dbReference>
<dbReference type="Pfam" id="PF13041">
    <property type="entry name" value="PPR_2"/>
    <property type="match status" value="3"/>
</dbReference>
<gene>
    <name evidence="4" type="primary">LOC111004749</name>
</gene>
<feature type="repeat" description="PPR" evidence="2">
    <location>
        <begin position="143"/>
        <end position="177"/>
    </location>
</feature>
<organism evidence="3 4">
    <name type="scientific">Momordica charantia</name>
    <name type="common">Bitter gourd</name>
    <name type="synonym">Balsam pear</name>
    <dbReference type="NCBI Taxonomy" id="3673"/>
    <lineage>
        <taxon>Eukaryota</taxon>
        <taxon>Viridiplantae</taxon>
        <taxon>Streptophyta</taxon>
        <taxon>Embryophyta</taxon>
        <taxon>Tracheophyta</taxon>
        <taxon>Spermatophyta</taxon>
        <taxon>Magnoliopsida</taxon>
        <taxon>eudicotyledons</taxon>
        <taxon>Gunneridae</taxon>
        <taxon>Pentapetalae</taxon>
        <taxon>rosids</taxon>
        <taxon>fabids</taxon>
        <taxon>Cucurbitales</taxon>
        <taxon>Cucurbitaceae</taxon>
        <taxon>Momordiceae</taxon>
        <taxon>Momordica</taxon>
    </lineage>
</organism>
<reference evidence="4" key="1">
    <citation type="submission" date="2025-08" db="UniProtKB">
        <authorList>
            <consortium name="RefSeq"/>
        </authorList>
    </citation>
    <scope>IDENTIFICATION</scope>
    <source>
        <strain evidence="4">OHB3-1</strain>
    </source>
</reference>
<dbReference type="GO" id="GO:0009451">
    <property type="term" value="P:RNA modification"/>
    <property type="evidence" value="ECO:0007669"/>
    <property type="project" value="InterPro"/>
</dbReference>
<dbReference type="KEGG" id="mcha:111004749"/>
<dbReference type="InterPro" id="IPR011990">
    <property type="entry name" value="TPR-like_helical_dom_sf"/>
</dbReference>
<sequence length="679" mass="75687">MATLKDAFLSPNNASPVLPYPSSSKLNFDLHPSLGFSRNSMNLNCRMHFTAVSAHNPPRGQFVPAAKSIDRNDVGSNIPIARSLVLLNSNFLSDSRQTRAHVVKSNVHRVDSLFGNKLPKFNAQDVKCVDSDCKLFDEIPERTLPAYAALIRAYCRSQKWNELFAAFRSMVDEGIQPDKYLVPTILKACSGRQLVKTGKMVHGFVIRKTFVSDIFVGNALMNFYGNCGDLRSSIVVFDSMSEKDVVSWTALVSAYMEEGLLDEAMEVFHNMQSSGLKPDLISWNALVSGFARYGEIDIALQYLEEMQEKGLTPRVNSWNGIISGCVQNGYFRDALDVFINMLFFPENPNSVTVASILPACAGLRDIGLGRAIHAYALKSELCVNLYVEGSLVDMYSKCGQDYCAEKVFARAEKKNITLWNEIIAAYVNQGKVSQALERFRSMQHHGLKPDVVTYNTLLAGHAKNGQKVEAYKLLSEMLQKDLTPNVVSLNVLVSGFQQFGLSYEALKLFRTMLCTGCLLNKVITLPIRPNTVTITAALAACADLNLSHQGKEIHGYMLRNGFHDNHFISSALIDTYIKCEDIDSAIRVFRRIKNRNVVCWNALIAGHMKERQPKVAIELFCEMLVEGIKPSSVTLSILPPALDLGVDLKVRRQLHSYITKSQLLEWCNDLANVSSFGKF</sequence>
<dbReference type="Pfam" id="PF01535">
    <property type="entry name" value="PPR"/>
    <property type="match status" value="3"/>
</dbReference>
<feature type="repeat" description="PPR" evidence="2">
    <location>
        <begin position="596"/>
        <end position="630"/>
    </location>
</feature>
<dbReference type="FunFam" id="1.25.40.10:FF:000073">
    <property type="entry name" value="Pentatricopeptide repeat-containing protein chloroplastic"/>
    <property type="match status" value="2"/>
</dbReference>
<feature type="repeat" description="PPR" evidence="2">
    <location>
        <begin position="279"/>
        <end position="313"/>
    </location>
</feature>
<feature type="repeat" description="PPR" evidence="2">
    <location>
        <begin position="450"/>
        <end position="484"/>
    </location>
</feature>
<dbReference type="NCBIfam" id="TIGR00756">
    <property type="entry name" value="PPR"/>
    <property type="match status" value="7"/>
</dbReference>
<dbReference type="PANTHER" id="PTHR47926:SF347">
    <property type="entry name" value="PENTATRICOPEPTIDE REPEAT-CONTAINING PROTEIN"/>
    <property type="match status" value="1"/>
</dbReference>
<evidence type="ECO:0000313" key="4">
    <source>
        <dbReference type="RefSeq" id="XP_022131620.1"/>
    </source>
</evidence>
<feature type="repeat" description="PPR" evidence="2">
    <location>
        <begin position="485"/>
        <end position="519"/>
    </location>
</feature>
<feature type="repeat" description="PPR" evidence="2">
    <location>
        <begin position="415"/>
        <end position="449"/>
    </location>
</feature>
<dbReference type="RefSeq" id="XP_022131620.1">
    <property type="nucleotide sequence ID" value="XM_022275928.1"/>
</dbReference>
<dbReference type="InterPro" id="IPR002885">
    <property type="entry name" value="PPR_rpt"/>
</dbReference>
<accession>A0A6J1BQ73</accession>
<dbReference type="InterPro" id="IPR046960">
    <property type="entry name" value="PPR_At4g14850-like_plant"/>
</dbReference>
<proteinExistence type="predicted"/>
<dbReference type="Proteomes" id="UP000504603">
    <property type="component" value="Unplaced"/>
</dbReference>
<dbReference type="PROSITE" id="PS51375">
    <property type="entry name" value="PPR"/>
    <property type="match status" value="7"/>
</dbReference>
<dbReference type="AlphaFoldDB" id="A0A6J1BQ73"/>
<evidence type="ECO:0000313" key="3">
    <source>
        <dbReference type="Proteomes" id="UP000504603"/>
    </source>
</evidence>
<evidence type="ECO:0000256" key="2">
    <source>
        <dbReference type="PROSITE-ProRule" id="PRU00708"/>
    </source>
</evidence>
<keyword evidence="3" id="KW-1185">Reference proteome</keyword>
<dbReference type="OrthoDB" id="185373at2759"/>
<dbReference type="GO" id="GO:0003723">
    <property type="term" value="F:RNA binding"/>
    <property type="evidence" value="ECO:0007669"/>
    <property type="project" value="InterPro"/>
</dbReference>
<dbReference type="PANTHER" id="PTHR47926">
    <property type="entry name" value="PENTATRICOPEPTIDE REPEAT-CONTAINING PROTEIN"/>
    <property type="match status" value="1"/>
</dbReference>
<name>A0A6J1BQ73_MOMCH</name>
<keyword evidence="1" id="KW-0677">Repeat</keyword>
<protein>
    <submittedName>
        <fullName evidence="4">Pentatricopeptide repeat-containing protein At1g19720-like</fullName>
    </submittedName>
</protein>
<feature type="repeat" description="PPR" evidence="2">
    <location>
        <begin position="244"/>
        <end position="278"/>
    </location>
</feature>
<evidence type="ECO:0000256" key="1">
    <source>
        <dbReference type="ARBA" id="ARBA00022737"/>
    </source>
</evidence>
<dbReference type="FunFam" id="1.25.40.10:FF:000343">
    <property type="entry name" value="Pentatricopeptide repeat-containing protein At3g58590"/>
    <property type="match status" value="1"/>
</dbReference>
<dbReference type="GeneID" id="111004749"/>